<feature type="compositionally biased region" description="Polar residues" evidence="5">
    <location>
        <begin position="65"/>
        <end position="77"/>
    </location>
</feature>
<feature type="transmembrane region" description="Helical" evidence="6">
    <location>
        <begin position="972"/>
        <end position="993"/>
    </location>
</feature>
<keyword evidence="3 6" id="KW-1133">Transmembrane helix</keyword>
<reference evidence="8 9" key="1">
    <citation type="submission" date="2016-02" db="EMBL/GenBank/DDBJ databases">
        <title>Genome analysis of coral dinoflagellate symbionts highlights evolutionary adaptations to a symbiotic lifestyle.</title>
        <authorList>
            <person name="Aranda M."/>
            <person name="Li Y."/>
            <person name="Liew Y.J."/>
            <person name="Baumgarten S."/>
            <person name="Simakov O."/>
            <person name="Wilson M."/>
            <person name="Piel J."/>
            <person name="Ashoor H."/>
            <person name="Bougouffa S."/>
            <person name="Bajic V.B."/>
            <person name="Ryu T."/>
            <person name="Ravasi T."/>
            <person name="Bayer T."/>
            <person name="Micklem G."/>
            <person name="Kim H."/>
            <person name="Bhak J."/>
            <person name="Lajeunesse T.C."/>
            <person name="Voolstra C.R."/>
        </authorList>
    </citation>
    <scope>NUCLEOTIDE SEQUENCE [LARGE SCALE GENOMIC DNA]</scope>
    <source>
        <strain evidence="8 9">CCMP2467</strain>
    </source>
</reference>
<feature type="transmembrane region" description="Helical" evidence="6">
    <location>
        <begin position="754"/>
        <end position="772"/>
    </location>
</feature>
<feature type="transmembrane region" description="Helical" evidence="6">
    <location>
        <begin position="829"/>
        <end position="855"/>
    </location>
</feature>
<feature type="transmembrane region" description="Helical" evidence="6">
    <location>
        <begin position="669"/>
        <end position="696"/>
    </location>
</feature>
<evidence type="ECO:0000256" key="2">
    <source>
        <dbReference type="ARBA" id="ARBA00022692"/>
    </source>
</evidence>
<feature type="domain" description="Amino acid transporter transmembrane" evidence="7">
    <location>
        <begin position="639"/>
        <end position="994"/>
    </location>
</feature>
<evidence type="ECO:0000259" key="7">
    <source>
        <dbReference type="Pfam" id="PF01490"/>
    </source>
</evidence>
<evidence type="ECO:0000313" key="9">
    <source>
        <dbReference type="Proteomes" id="UP000186817"/>
    </source>
</evidence>
<dbReference type="GO" id="GO:0006351">
    <property type="term" value="P:DNA-templated transcription"/>
    <property type="evidence" value="ECO:0007669"/>
    <property type="project" value="InterPro"/>
</dbReference>
<dbReference type="Pfam" id="PF01490">
    <property type="entry name" value="Aa_trans"/>
    <property type="match status" value="1"/>
</dbReference>
<sequence length="1033" mass="112637">MSERVRSEQREPPLYFTVMPCTDDVGAHSTKGLCSCFTPGDGLELPEALVPMKKSNSDPSKPMSHVTTSAGEDSVTQAPAGEVPESEDELLHECDVYLNRMYDPPDFVGDMYVLQYPLRPSYRPYGDQGVLDKVELKPKSRRLRFAYKLHQNDHYAEEDVVQEKYEQRHTLNSTVVANPACSYAVGVIRQGRMTLTPIRAVNQLRPDFEDFEKLKKTADRGPPPGPPTGAAEAEAARARASDSEEEPPPEAPMAAAPVRVEYLSGKGAQGAQGAQAEQMAKAADTEDAWKRLDFFDASSPESADIYLQHIVFAATEAAEADMEGSAPEHPKLQALELDGDNVSFVKSMCGHAEERNRLRQLRQKASLNQDGLSSYVLSKMPAERQVEAIVRHFGVASYTHHVRKRLPQSTLRSIGSDVALITMLQGCAVLVCGNWVLKSKLANFEGMEANARDLLLSILNKRAGRLPPADVSKWSSASVRSVADLPHEWHPPLRQSAAVAVPVMPAQRRHDPTSESGWVSSYAMLSLCKAPSDTTRSPTQSEPSSCPSTPPTRCSSKPFAARLRNYDSVANAEMWKWLWLDFAAPVQASVPRLIRKSMRKCSKSSASLASLDSMDIEGLDTITEEHSVGLSRNSLLGEGSLGAAVFTLVSSAMGAGCLSLPFMLKNSGIISGLLMLGLGAVLAHLSLVVLMSCARYTESESMAQLVALARGRGSGHIVDVVIAVYGIAAVLCYLMFIGDFFLGIARSPLLDLQVSRETLIVCIAVAVVWPLSLPRRLSALRYVCVLSVLAIGLTALVVAWRAPSYAQHRSAAADTDEKWQLVWWNSDPYAALQSFSIALFSFAAHTNAVPVATALKQADGGSIWRVSLYSVCIELVFYTLMGLAGYVSFRGYTEQDFILNYRNDDMLMFLVRCIYGVVVCLGAPINLSPAASSILGLLGSERRTPKRHFIVVTTIIASCVCVALWSEKVADVIGLIGASFGSLIVLAWPAMIYRQAMFDLHPRRLANAIFYSLAFAASLGLTSFVVQTLRAWS</sequence>
<dbReference type="GO" id="GO:0016020">
    <property type="term" value="C:membrane"/>
    <property type="evidence" value="ECO:0007669"/>
    <property type="project" value="UniProtKB-SubCell"/>
</dbReference>
<feature type="region of interest" description="Disordered" evidence="5">
    <location>
        <begin position="531"/>
        <end position="557"/>
    </location>
</feature>
<evidence type="ECO:0000256" key="3">
    <source>
        <dbReference type="ARBA" id="ARBA00022989"/>
    </source>
</evidence>
<feature type="region of interest" description="Disordered" evidence="5">
    <location>
        <begin position="52"/>
        <end position="86"/>
    </location>
</feature>
<feature type="transmembrane region" description="Helical" evidence="6">
    <location>
        <begin position="779"/>
        <end position="800"/>
    </location>
</feature>
<feature type="transmembrane region" description="Helical" evidence="6">
    <location>
        <begin position="1005"/>
        <end position="1026"/>
    </location>
</feature>
<feature type="transmembrane region" description="Helical" evidence="6">
    <location>
        <begin position="717"/>
        <end position="742"/>
    </location>
</feature>
<dbReference type="EMBL" id="LSRX01000578">
    <property type="protein sequence ID" value="OLP93497.1"/>
    <property type="molecule type" value="Genomic_DNA"/>
</dbReference>
<comment type="caution">
    <text evidence="8">The sequence shown here is derived from an EMBL/GenBank/DDBJ whole genome shotgun (WGS) entry which is preliminary data.</text>
</comment>
<dbReference type="Proteomes" id="UP000186817">
    <property type="component" value="Unassembled WGS sequence"/>
</dbReference>
<evidence type="ECO:0000256" key="5">
    <source>
        <dbReference type="SAM" id="MobiDB-lite"/>
    </source>
</evidence>
<accession>A0A1Q9DEC0</accession>
<protein>
    <submittedName>
        <fullName evidence="8">Putative sodium-coupled neutral amino acid transporter 10</fullName>
    </submittedName>
</protein>
<dbReference type="GO" id="GO:0005634">
    <property type="term" value="C:nucleus"/>
    <property type="evidence" value="ECO:0007669"/>
    <property type="project" value="InterPro"/>
</dbReference>
<feature type="transmembrane region" description="Helical" evidence="6">
    <location>
        <begin position="948"/>
        <end position="966"/>
    </location>
</feature>
<feature type="compositionally biased region" description="Low complexity" evidence="5">
    <location>
        <begin position="537"/>
        <end position="557"/>
    </location>
</feature>
<dbReference type="OrthoDB" id="438545at2759"/>
<dbReference type="Pfam" id="PF04801">
    <property type="entry name" value="RPC5"/>
    <property type="match status" value="1"/>
</dbReference>
<evidence type="ECO:0000256" key="4">
    <source>
        <dbReference type="ARBA" id="ARBA00023136"/>
    </source>
</evidence>
<keyword evidence="9" id="KW-1185">Reference proteome</keyword>
<feature type="transmembrane region" description="Helical" evidence="6">
    <location>
        <begin position="909"/>
        <end position="927"/>
    </location>
</feature>
<evidence type="ECO:0000256" key="1">
    <source>
        <dbReference type="ARBA" id="ARBA00004141"/>
    </source>
</evidence>
<name>A0A1Q9DEC0_SYMMI</name>
<organism evidence="8 9">
    <name type="scientific">Symbiodinium microadriaticum</name>
    <name type="common">Dinoflagellate</name>
    <name type="synonym">Zooxanthella microadriatica</name>
    <dbReference type="NCBI Taxonomy" id="2951"/>
    <lineage>
        <taxon>Eukaryota</taxon>
        <taxon>Sar</taxon>
        <taxon>Alveolata</taxon>
        <taxon>Dinophyceae</taxon>
        <taxon>Suessiales</taxon>
        <taxon>Symbiodiniaceae</taxon>
        <taxon>Symbiodinium</taxon>
    </lineage>
</organism>
<feature type="region of interest" description="Disordered" evidence="5">
    <location>
        <begin position="215"/>
        <end position="253"/>
    </location>
</feature>
<keyword evidence="4 6" id="KW-0472">Membrane</keyword>
<dbReference type="InterPro" id="IPR006886">
    <property type="entry name" value="RNA_pol_III_Rpc5"/>
</dbReference>
<dbReference type="GO" id="GO:0015179">
    <property type="term" value="F:L-amino acid transmembrane transporter activity"/>
    <property type="evidence" value="ECO:0007669"/>
    <property type="project" value="TreeGrafter"/>
</dbReference>
<comment type="subcellular location">
    <subcellularLocation>
        <location evidence="1">Membrane</location>
        <topology evidence="1">Multi-pass membrane protein</topology>
    </subcellularLocation>
</comment>
<evidence type="ECO:0000256" key="6">
    <source>
        <dbReference type="SAM" id="Phobius"/>
    </source>
</evidence>
<feature type="transmembrane region" description="Helical" evidence="6">
    <location>
        <begin position="867"/>
        <end position="889"/>
    </location>
</feature>
<gene>
    <name evidence="8" type="primary">Slc38a10</name>
    <name evidence="8" type="ORF">AK812_SmicGene24585</name>
</gene>
<keyword evidence="2 6" id="KW-0812">Transmembrane</keyword>
<proteinExistence type="predicted"/>
<dbReference type="AlphaFoldDB" id="A0A1Q9DEC0"/>
<evidence type="ECO:0000313" key="8">
    <source>
        <dbReference type="EMBL" id="OLP93497.1"/>
    </source>
</evidence>
<dbReference type="InterPro" id="IPR013057">
    <property type="entry name" value="AA_transpt_TM"/>
</dbReference>
<dbReference type="PANTHER" id="PTHR22950">
    <property type="entry name" value="AMINO ACID TRANSPORTER"/>
    <property type="match status" value="1"/>
</dbReference>